<dbReference type="InterPro" id="IPR034182">
    <property type="entry name" value="Kexin/furin"/>
</dbReference>
<protein>
    <submittedName>
        <fullName evidence="12">S8 family serine peptidase</fullName>
    </submittedName>
</protein>
<dbReference type="InterPro" id="IPR015500">
    <property type="entry name" value="Peptidase_S8_subtilisin-rel"/>
</dbReference>
<feature type="compositionally biased region" description="Low complexity" evidence="9">
    <location>
        <begin position="287"/>
        <end position="300"/>
    </location>
</feature>
<dbReference type="PROSITE" id="PS00137">
    <property type="entry name" value="SUBTILASE_HIS"/>
    <property type="match status" value="1"/>
</dbReference>
<evidence type="ECO:0000256" key="1">
    <source>
        <dbReference type="ARBA" id="ARBA00005325"/>
    </source>
</evidence>
<dbReference type="GO" id="GO:0007156">
    <property type="term" value="P:homophilic cell adhesion via plasma membrane adhesion molecules"/>
    <property type="evidence" value="ECO:0007669"/>
    <property type="project" value="InterPro"/>
</dbReference>
<keyword evidence="5 8" id="KW-0720">Serine protease</keyword>
<dbReference type="Proteomes" id="UP001147830">
    <property type="component" value="Unassembled WGS sequence"/>
</dbReference>
<accession>A0A9X3AEX7</accession>
<evidence type="ECO:0000313" key="12">
    <source>
        <dbReference type="EMBL" id="MCT7358322.1"/>
    </source>
</evidence>
<sequence length="784" mass="82169">MRTDALLSVVSLSVLLTACGGGGGGSSTSNTAPTVDVLTENTISEDNTLTLQVTASDADNDPLSYAVYQQATHGVALLSSGSQFLYTPEANYNGNDSFKIVVRAGEHEVIRTINIAIEAVNDAPVFNTQTLTFSGRDNQTLTGTMSATDAEDDTLTFSLVSGQSLPTDVEFNINSDGTFTYQNNGSNSAQVTLQVKVTDGVADTQTGLSFTTQTDPLLTQQWHLKNTGQNAFSASSGTAGHDINIGNLHIDGTTGNGVKVAVVDSGLEIGHEDLTDNVLVGRSYDYANNDTDPTPDAPADSSGDHGTSVAGLIAAKGFNDIGGRGVAPNASLLGFNWLETQDFVEWQQNHGGNQTSDVQIINQSYGANISGPKNFFTVSNGAAESHLKTVQSTNNAGKGIVMLKSAGNSFQVVDTQMTILGNDIDAVATEYWNDDTAPRLSANIAGVEPEASSFYQTVISAVNADAANPLSSYSSVGASVWVSAPGGEYGSSSPAMITTDLTGCSRGYAKTGKTGFNGNTSQNDNCNYTSTFNGTSSAAPVASGVAALILEANSNLSWRDVRHIMATTAKKIDAGFTPIEITNDAETFVAEPGWLTNAAGYHFHNWYGFGMVDATAAVAMAKDSAYVALPAVSETAFIVPADISAVTIPEGNTGASKTISVSDDLTVESVQIKISAIHGRDADLAIELTSPAGTKSMLLQPRSLLVMDQDDSTAADFNDTVLLSNAFYGESSQGTWTVKVTDTNNGDFIFYVHRANVGDWVFYDSPNNSIPGTLNSVSLRIYGH</sequence>
<dbReference type="Gene3D" id="2.60.40.3440">
    <property type="match status" value="1"/>
</dbReference>
<feature type="active site" description="Charge relay system" evidence="7 8">
    <location>
        <position position="305"/>
    </location>
</feature>
<dbReference type="PANTHER" id="PTHR42884:SF14">
    <property type="entry name" value="NEUROENDOCRINE CONVERTASE 1"/>
    <property type="match status" value="1"/>
</dbReference>
<reference evidence="12" key="2">
    <citation type="submission" date="2022-08" db="EMBL/GenBank/DDBJ databases">
        <authorList>
            <person name="Dong C."/>
        </authorList>
    </citation>
    <scope>NUCLEOTIDE SEQUENCE</scope>
    <source>
        <strain evidence="12">59MF3M-4</strain>
    </source>
</reference>
<evidence type="ECO:0000259" key="10">
    <source>
        <dbReference type="PROSITE" id="PS50268"/>
    </source>
</evidence>
<dbReference type="InterPro" id="IPR008979">
    <property type="entry name" value="Galactose-bd-like_sf"/>
</dbReference>
<dbReference type="SUPFAM" id="SSF49785">
    <property type="entry name" value="Galactose-binding domain-like"/>
    <property type="match status" value="1"/>
</dbReference>
<dbReference type="PROSITE" id="PS51892">
    <property type="entry name" value="SUBTILASE"/>
    <property type="match status" value="1"/>
</dbReference>
<proteinExistence type="inferred from homology"/>
<dbReference type="RefSeq" id="WP_260975239.1">
    <property type="nucleotide sequence ID" value="NZ_JAOANI010000012.1"/>
</dbReference>
<keyword evidence="6" id="KW-0106">Calcium</keyword>
<dbReference type="GO" id="GO:0016485">
    <property type="term" value="P:protein processing"/>
    <property type="evidence" value="ECO:0007669"/>
    <property type="project" value="TreeGrafter"/>
</dbReference>
<keyword evidence="4 8" id="KW-0378">Hydrolase</keyword>
<dbReference type="PROSITE" id="PS00136">
    <property type="entry name" value="SUBTILASE_ASP"/>
    <property type="match status" value="1"/>
</dbReference>
<dbReference type="Gene3D" id="2.60.120.260">
    <property type="entry name" value="Galactose-binding domain-like"/>
    <property type="match status" value="1"/>
</dbReference>
<dbReference type="GO" id="GO:0004252">
    <property type="term" value="F:serine-type endopeptidase activity"/>
    <property type="evidence" value="ECO:0007669"/>
    <property type="project" value="UniProtKB-UniRule"/>
</dbReference>
<dbReference type="GO" id="GO:0012505">
    <property type="term" value="C:endomembrane system"/>
    <property type="evidence" value="ECO:0007669"/>
    <property type="project" value="UniProtKB-ARBA"/>
</dbReference>
<evidence type="ECO:0000256" key="2">
    <source>
        <dbReference type="ARBA" id="ARBA00022670"/>
    </source>
</evidence>
<evidence type="ECO:0000256" key="8">
    <source>
        <dbReference type="PROSITE-ProRule" id="PRU01240"/>
    </source>
</evidence>
<feature type="region of interest" description="Disordered" evidence="9">
    <location>
        <begin position="286"/>
        <end position="306"/>
    </location>
</feature>
<comment type="similarity">
    <text evidence="1">Belongs to the peptidase S8 family. Furin subfamily.</text>
</comment>
<dbReference type="Pfam" id="PF00082">
    <property type="entry name" value="Peptidase_S8"/>
    <property type="match status" value="1"/>
</dbReference>
<gene>
    <name evidence="12" type="ORF">NYR02_04715</name>
</gene>
<dbReference type="SUPFAM" id="SSF52743">
    <property type="entry name" value="Subtilisin-like"/>
    <property type="match status" value="1"/>
</dbReference>
<evidence type="ECO:0000259" key="11">
    <source>
        <dbReference type="PROSITE" id="PS51829"/>
    </source>
</evidence>
<dbReference type="InterPro" id="IPR022398">
    <property type="entry name" value="Peptidase_S8_His-AS"/>
</dbReference>
<evidence type="ECO:0000256" key="5">
    <source>
        <dbReference type="ARBA" id="ARBA00022825"/>
    </source>
</evidence>
<dbReference type="Pfam" id="PF01483">
    <property type="entry name" value="P_proprotein"/>
    <property type="match status" value="1"/>
</dbReference>
<dbReference type="GO" id="GO:0016020">
    <property type="term" value="C:membrane"/>
    <property type="evidence" value="ECO:0007669"/>
    <property type="project" value="InterPro"/>
</dbReference>
<feature type="active site" description="Charge relay system" evidence="7 8">
    <location>
        <position position="264"/>
    </location>
</feature>
<dbReference type="InterPro" id="IPR002126">
    <property type="entry name" value="Cadherin-like_dom"/>
</dbReference>
<reference evidence="12" key="1">
    <citation type="journal article" date="2022" name="Front. Microbiol.">
        <title>Genome-based taxonomic rearrangement of Oceanobacter-related bacteria including the description of Thalassolituus hydrocarbonoclasticus sp. nov. and Thalassolituus pacificus sp. nov. and emended description of the genus Thalassolituus.</title>
        <authorList>
            <person name="Dong C."/>
            <person name="Wei L."/>
            <person name="Wang J."/>
            <person name="Lai Q."/>
            <person name="Huang Z."/>
            <person name="Shao Z."/>
        </authorList>
    </citation>
    <scope>NUCLEOTIDE SEQUENCE</scope>
    <source>
        <strain evidence="12">59MF3M-4</strain>
    </source>
</reference>
<evidence type="ECO:0000256" key="7">
    <source>
        <dbReference type="PIRSR" id="PIRSR615500-1"/>
    </source>
</evidence>
<keyword evidence="13" id="KW-1185">Reference proteome</keyword>
<organism evidence="12 13">
    <name type="scientific">Thalassolituus pacificus</name>
    <dbReference type="NCBI Taxonomy" id="2975440"/>
    <lineage>
        <taxon>Bacteria</taxon>
        <taxon>Pseudomonadati</taxon>
        <taxon>Pseudomonadota</taxon>
        <taxon>Gammaproteobacteria</taxon>
        <taxon>Oceanospirillales</taxon>
        <taxon>Oceanospirillaceae</taxon>
        <taxon>Thalassolituus</taxon>
    </lineage>
</organism>
<evidence type="ECO:0000256" key="6">
    <source>
        <dbReference type="ARBA" id="ARBA00022837"/>
    </source>
</evidence>
<name>A0A9X3AEX7_9GAMM</name>
<keyword evidence="3" id="KW-0732">Signal</keyword>
<dbReference type="PROSITE" id="PS51829">
    <property type="entry name" value="P_HOMO_B"/>
    <property type="match status" value="1"/>
</dbReference>
<dbReference type="InterPro" id="IPR002884">
    <property type="entry name" value="P_dom"/>
</dbReference>
<dbReference type="PROSITE" id="PS00138">
    <property type="entry name" value="SUBTILASE_SER"/>
    <property type="match status" value="1"/>
</dbReference>
<dbReference type="CDD" id="cd04059">
    <property type="entry name" value="Peptidases_S8_Protein_convertases_Kexins_Furin-like"/>
    <property type="match status" value="1"/>
</dbReference>
<dbReference type="InterPro" id="IPR023827">
    <property type="entry name" value="Peptidase_S8_Asp-AS"/>
</dbReference>
<evidence type="ECO:0000313" key="13">
    <source>
        <dbReference type="Proteomes" id="UP001147830"/>
    </source>
</evidence>
<dbReference type="GO" id="GO:0005509">
    <property type="term" value="F:calcium ion binding"/>
    <property type="evidence" value="ECO:0007669"/>
    <property type="project" value="InterPro"/>
</dbReference>
<dbReference type="PROSITE" id="PS50268">
    <property type="entry name" value="CADHERIN_2"/>
    <property type="match status" value="1"/>
</dbReference>
<dbReference type="Pfam" id="PF17963">
    <property type="entry name" value="Big_9"/>
    <property type="match status" value="2"/>
</dbReference>
<evidence type="ECO:0000256" key="3">
    <source>
        <dbReference type="ARBA" id="ARBA00022729"/>
    </source>
</evidence>
<dbReference type="InterPro" id="IPR023828">
    <property type="entry name" value="Peptidase_S8_Ser-AS"/>
</dbReference>
<dbReference type="PROSITE" id="PS51257">
    <property type="entry name" value="PROKAR_LIPOPROTEIN"/>
    <property type="match status" value="1"/>
</dbReference>
<feature type="domain" description="Cadherin" evidence="10">
    <location>
        <begin position="30"/>
        <end position="126"/>
    </location>
</feature>
<dbReference type="AlphaFoldDB" id="A0A9X3AEX7"/>
<evidence type="ECO:0000256" key="4">
    <source>
        <dbReference type="ARBA" id="ARBA00022801"/>
    </source>
</evidence>
<dbReference type="EMBL" id="JAOANI010000012">
    <property type="protein sequence ID" value="MCT7358322.1"/>
    <property type="molecule type" value="Genomic_DNA"/>
</dbReference>
<dbReference type="PANTHER" id="PTHR42884">
    <property type="entry name" value="PROPROTEIN CONVERTASE SUBTILISIN/KEXIN-RELATED"/>
    <property type="match status" value="1"/>
</dbReference>
<dbReference type="InterPro" id="IPR036852">
    <property type="entry name" value="Peptidase_S8/S53_dom_sf"/>
</dbReference>
<comment type="caution">
    <text evidence="12">The sequence shown here is derived from an EMBL/GenBank/DDBJ whole genome shotgun (WGS) entry which is preliminary data.</text>
</comment>
<feature type="domain" description="P/Homo B" evidence="11">
    <location>
        <begin position="617"/>
        <end position="784"/>
    </location>
</feature>
<dbReference type="InterPro" id="IPR000209">
    <property type="entry name" value="Peptidase_S8/S53_dom"/>
</dbReference>
<evidence type="ECO:0000256" key="9">
    <source>
        <dbReference type="SAM" id="MobiDB-lite"/>
    </source>
</evidence>
<dbReference type="Gene3D" id="3.40.50.200">
    <property type="entry name" value="Peptidase S8/S53 domain"/>
    <property type="match status" value="1"/>
</dbReference>
<dbReference type="GO" id="GO:0005737">
    <property type="term" value="C:cytoplasm"/>
    <property type="evidence" value="ECO:0007669"/>
    <property type="project" value="UniProtKB-ARBA"/>
</dbReference>
<dbReference type="PRINTS" id="PR00723">
    <property type="entry name" value="SUBTILISIN"/>
</dbReference>
<feature type="active site" description="Charge relay system" evidence="7 8">
    <location>
        <position position="536"/>
    </location>
</feature>
<keyword evidence="2 8" id="KW-0645">Protease</keyword>